<dbReference type="EMBL" id="JAVDXU010000001">
    <property type="protein sequence ID" value="MDR7269558.1"/>
    <property type="molecule type" value="Genomic_DNA"/>
</dbReference>
<comment type="caution">
    <text evidence="1">The sequence shown here is derived from an EMBL/GenBank/DDBJ whole genome shotgun (WGS) entry which is preliminary data.</text>
</comment>
<organism evidence="1 2">
    <name type="scientific">Roseateles saccharophilus</name>
    <name type="common">Pseudomonas saccharophila</name>
    <dbReference type="NCBI Taxonomy" id="304"/>
    <lineage>
        <taxon>Bacteria</taxon>
        <taxon>Pseudomonadati</taxon>
        <taxon>Pseudomonadota</taxon>
        <taxon>Betaproteobacteria</taxon>
        <taxon>Burkholderiales</taxon>
        <taxon>Sphaerotilaceae</taxon>
        <taxon>Roseateles</taxon>
    </lineage>
</organism>
<reference evidence="1 2" key="1">
    <citation type="submission" date="2023-07" db="EMBL/GenBank/DDBJ databases">
        <title>Sorghum-associated microbial communities from plants grown in Nebraska, USA.</title>
        <authorList>
            <person name="Schachtman D."/>
        </authorList>
    </citation>
    <scope>NUCLEOTIDE SEQUENCE [LARGE SCALE GENOMIC DNA]</scope>
    <source>
        <strain evidence="1 2">BE314</strain>
    </source>
</reference>
<evidence type="ECO:0000313" key="1">
    <source>
        <dbReference type="EMBL" id="MDR7269558.1"/>
    </source>
</evidence>
<sequence length="30" mass="3306">MKAFAVDRHRQKRYGLLHILAGHPHAGAPG</sequence>
<accession>A0ABU1YL21</accession>
<protein>
    <submittedName>
        <fullName evidence="1">Uncharacterized protein</fullName>
    </submittedName>
</protein>
<keyword evidence="2" id="KW-1185">Reference proteome</keyword>
<evidence type="ECO:0000313" key="2">
    <source>
        <dbReference type="Proteomes" id="UP001180453"/>
    </source>
</evidence>
<name>A0ABU1YL21_ROSSA</name>
<gene>
    <name evidence="1" type="ORF">J2X20_002187</name>
</gene>
<dbReference type="Proteomes" id="UP001180453">
    <property type="component" value="Unassembled WGS sequence"/>
</dbReference>
<proteinExistence type="predicted"/>